<comment type="caution">
    <text evidence="2">The sequence shown here is derived from an EMBL/GenBank/DDBJ whole genome shotgun (WGS) entry which is preliminary data.</text>
</comment>
<dbReference type="Pfam" id="PF00899">
    <property type="entry name" value="ThiF"/>
    <property type="match status" value="1"/>
</dbReference>
<reference evidence="3" key="1">
    <citation type="submission" date="2018-09" db="EMBL/GenBank/DDBJ databases">
        <title>Paracoccus onubensis nov. sp. a moderate halophilic bacterium isolated from Gruta de las Maravillas (Aracena, Spain).</title>
        <authorList>
            <person name="Jurado V."/>
            <person name="Gutierrez-Patricio S."/>
            <person name="Gonzalez-Pimentel J.L."/>
            <person name="Miller A.Z."/>
            <person name="Laiz L."/>
            <person name="Saiz-Jimenez C."/>
        </authorList>
    </citation>
    <scope>NUCLEOTIDE SEQUENCE [LARGE SCALE GENOMIC DNA]</scope>
    <source>
        <strain evidence="3">DSM 26381</strain>
    </source>
</reference>
<dbReference type="AlphaFoldDB" id="A0A419A7P0"/>
<dbReference type="PANTHER" id="PTHR10953">
    <property type="entry name" value="UBIQUITIN-ACTIVATING ENZYME E1"/>
    <property type="match status" value="1"/>
</dbReference>
<name>A0A419A7P0_9RHOB</name>
<dbReference type="Gene3D" id="3.90.930.60">
    <property type="match status" value="1"/>
</dbReference>
<dbReference type="RefSeq" id="WP_119897940.1">
    <property type="nucleotide sequence ID" value="NZ_QNRC01000006.1"/>
</dbReference>
<dbReference type="GO" id="GO:0004792">
    <property type="term" value="F:thiosulfate-cyanide sulfurtransferase activity"/>
    <property type="evidence" value="ECO:0007669"/>
    <property type="project" value="TreeGrafter"/>
</dbReference>
<evidence type="ECO:0000259" key="1">
    <source>
        <dbReference type="Pfam" id="PF00899"/>
    </source>
</evidence>
<dbReference type="GO" id="GO:0005737">
    <property type="term" value="C:cytoplasm"/>
    <property type="evidence" value="ECO:0007669"/>
    <property type="project" value="TreeGrafter"/>
</dbReference>
<keyword evidence="3" id="KW-1185">Reference proteome</keyword>
<organism evidence="2 3">
    <name type="scientific">Paracoccus siganidrum</name>
    <dbReference type="NCBI Taxonomy" id="1276757"/>
    <lineage>
        <taxon>Bacteria</taxon>
        <taxon>Pseudomonadati</taxon>
        <taxon>Pseudomonadota</taxon>
        <taxon>Alphaproteobacteria</taxon>
        <taxon>Rhodobacterales</taxon>
        <taxon>Paracoccaceae</taxon>
        <taxon>Paracoccus</taxon>
    </lineage>
</organism>
<protein>
    <recommendedName>
        <fullName evidence="1">THIF-type NAD/FAD binding fold domain-containing protein</fullName>
    </recommendedName>
</protein>
<dbReference type="SUPFAM" id="SSF69572">
    <property type="entry name" value="Activating enzymes of the ubiquitin-like proteins"/>
    <property type="match status" value="1"/>
</dbReference>
<dbReference type="PANTHER" id="PTHR10953:SF102">
    <property type="entry name" value="ADENYLYLTRANSFERASE AND SULFURTRANSFERASE MOCS3"/>
    <property type="match status" value="1"/>
</dbReference>
<dbReference type="InterPro" id="IPR000594">
    <property type="entry name" value="ThiF_NAD_FAD-bd"/>
</dbReference>
<evidence type="ECO:0000313" key="3">
    <source>
        <dbReference type="Proteomes" id="UP000283587"/>
    </source>
</evidence>
<dbReference type="InterPro" id="IPR022291">
    <property type="entry name" value="Bacteriocin_synth_cyclodeHase"/>
</dbReference>
<dbReference type="InterPro" id="IPR045886">
    <property type="entry name" value="ThiF/MoeB/HesA"/>
</dbReference>
<dbReference type="GO" id="GO:0008641">
    <property type="term" value="F:ubiquitin-like modifier activating enzyme activity"/>
    <property type="evidence" value="ECO:0007669"/>
    <property type="project" value="InterPro"/>
</dbReference>
<evidence type="ECO:0000313" key="2">
    <source>
        <dbReference type="EMBL" id="RJL16508.1"/>
    </source>
</evidence>
<proteinExistence type="predicted"/>
<dbReference type="Gene3D" id="3.40.50.720">
    <property type="entry name" value="NAD(P)-binding Rossmann-like Domain"/>
    <property type="match status" value="1"/>
</dbReference>
<dbReference type="EMBL" id="QZEW01000033">
    <property type="protein sequence ID" value="RJL16508.1"/>
    <property type="molecule type" value="Genomic_DNA"/>
</dbReference>
<feature type="domain" description="THIF-type NAD/FAD binding fold" evidence="1">
    <location>
        <begin position="117"/>
        <end position="363"/>
    </location>
</feature>
<dbReference type="NCBIfam" id="TIGR03882">
    <property type="entry name" value="cyclo_dehyd_2"/>
    <property type="match status" value="1"/>
</dbReference>
<dbReference type="OrthoDB" id="9204719at2"/>
<dbReference type="InterPro" id="IPR035985">
    <property type="entry name" value="Ubiquitin-activating_enz"/>
</dbReference>
<gene>
    <name evidence="2" type="ORF">D3P05_09540</name>
</gene>
<dbReference type="Proteomes" id="UP000283587">
    <property type="component" value="Unassembled WGS sequence"/>
</dbReference>
<sequence length="374" mass="39833">MAYRKPLLPDHFLSWTEPPDRDGEELFRIVSWRRALTLKGHSFREFSREVVPLLDGRTGIDDICDQVADIFERRDLEAALDMLGAQGIVVEAVADEADLPPHLAPQLAWLGETAPEGRAAQRRLGKARLVLFGAGGPGACAARALVAAGIGELLIVDPAETGPTDPYFSGLYRAGDLGLPRAKVLAGALDGLTPGCTIRAHTARPDTAEDVAALIAGVSQVLCCLDAGELNLALKLNRACRDLGMRWLAGSMEGLDLVVGPGFPGDPDAACYMCWRMREVACAANPQARFALERHLDRQRRDLSGRRENLAAAADIVGGMMAAEVISVLGGAGQPALDGRFLVVELPGLRQEKHVLLRKPGCPVCGGPVSGDTT</sequence>
<dbReference type="GO" id="GO:0016779">
    <property type="term" value="F:nucleotidyltransferase activity"/>
    <property type="evidence" value="ECO:0007669"/>
    <property type="project" value="TreeGrafter"/>
</dbReference>
<accession>A0A419A7P0</accession>